<accession>A0A8X6YIH0</accession>
<name>A0A8X6YIH0_9ARAC</name>
<reference evidence="3" key="1">
    <citation type="submission" date="2020-08" db="EMBL/GenBank/DDBJ databases">
        <title>Multicomponent nature underlies the extraordinary mechanical properties of spider dragline silk.</title>
        <authorList>
            <person name="Kono N."/>
            <person name="Nakamura H."/>
            <person name="Mori M."/>
            <person name="Yoshida Y."/>
            <person name="Ohtoshi R."/>
            <person name="Malay A.D."/>
            <person name="Moran D.A.P."/>
            <person name="Tomita M."/>
            <person name="Numata K."/>
            <person name="Arakawa K."/>
        </authorList>
    </citation>
    <scope>NUCLEOTIDE SEQUENCE</scope>
</reference>
<dbReference type="Proteomes" id="UP000886998">
    <property type="component" value="Unassembled WGS sequence"/>
</dbReference>
<keyword evidence="4" id="KW-1185">Reference proteome</keyword>
<dbReference type="AlphaFoldDB" id="A0A8X6YIH0"/>
<gene>
    <name evidence="3" type="ORF">TNIN_87521</name>
</gene>
<feature type="compositionally biased region" description="Polar residues" evidence="1">
    <location>
        <begin position="41"/>
        <end position="55"/>
    </location>
</feature>
<dbReference type="Pfam" id="PF16087">
    <property type="entry name" value="DUF4817"/>
    <property type="match status" value="1"/>
</dbReference>
<sequence length="86" mass="9912">MGDFNTCEKAALRLMYGDANGNSRAALRLYRERFPSRRVPNHQNVSETTSLTQMQQKREESPYPMVLSIKKMRDPIALSSRPMLSH</sequence>
<dbReference type="EMBL" id="BMAV01019239">
    <property type="protein sequence ID" value="GFY72084.1"/>
    <property type="molecule type" value="Genomic_DNA"/>
</dbReference>
<evidence type="ECO:0000259" key="2">
    <source>
        <dbReference type="Pfam" id="PF16087"/>
    </source>
</evidence>
<organism evidence="3 4">
    <name type="scientific">Trichonephila inaurata madagascariensis</name>
    <dbReference type="NCBI Taxonomy" id="2747483"/>
    <lineage>
        <taxon>Eukaryota</taxon>
        <taxon>Metazoa</taxon>
        <taxon>Ecdysozoa</taxon>
        <taxon>Arthropoda</taxon>
        <taxon>Chelicerata</taxon>
        <taxon>Arachnida</taxon>
        <taxon>Araneae</taxon>
        <taxon>Araneomorphae</taxon>
        <taxon>Entelegynae</taxon>
        <taxon>Araneoidea</taxon>
        <taxon>Nephilidae</taxon>
        <taxon>Trichonephila</taxon>
        <taxon>Trichonephila inaurata</taxon>
    </lineage>
</organism>
<feature type="domain" description="DUF4817" evidence="2">
    <location>
        <begin position="15"/>
        <end position="45"/>
    </location>
</feature>
<evidence type="ECO:0000256" key="1">
    <source>
        <dbReference type="SAM" id="MobiDB-lite"/>
    </source>
</evidence>
<protein>
    <recommendedName>
        <fullName evidence="2">DUF4817 domain-containing protein</fullName>
    </recommendedName>
</protein>
<evidence type="ECO:0000313" key="3">
    <source>
        <dbReference type="EMBL" id="GFY72084.1"/>
    </source>
</evidence>
<dbReference type="InterPro" id="IPR032135">
    <property type="entry name" value="DUF4817"/>
</dbReference>
<feature type="region of interest" description="Disordered" evidence="1">
    <location>
        <begin position="38"/>
        <end position="62"/>
    </location>
</feature>
<proteinExistence type="predicted"/>
<dbReference type="OrthoDB" id="6437217at2759"/>
<evidence type="ECO:0000313" key="4">
    <source>
        <dbReference type="Proteomes" id="UP000886998"/>
    </source>
</evidence>
<comment type="caution">
    <text evidence="3">The sequence shown here is derived from an EMBL/GenBank/DDBJ whole genome shotgun (WGS) entry which is preliminary data.</text>
</comment>